<feature type="transmembrane region" description="Helical" evidence="19">
    <location>
        <begin position="138"/>
        <end position="154"/>
    </location>
</feature>
<dbReference type="AlphaFoldDB" id="A0A2K6FXS1"/>
<dbReference type="GO" id="GO:0008271">
    <property type="term" value="F:secondary active sulfate transmembrane transporter activity"/>
    <property type="evidence" value="ECO:0007669"/>
    <property type="project" value="InterPro"/>
</dbReference>
<feature type="transmembrane region" description="Helical" evidence="19">
    <location>
        <begin position="216"/>
        <end position="239"/>
    </location>
</feature>
<reference evidence="21" key="2">
    <citation type="submission" date="2025-09" db="UniProtKB">
        <authorList>
            <consortium name="Ensembl"/>
        </authorList>
    </citation>
    <scope>IDENTIFICATION</scope>
</reference>
<dbReference type="InterPro" id="IPR002645">
    <property type="entry name" value="STAS_dom"/>
</dbReference>
<dbReference type="InterPro" id="IPR001902">
    <property type="entry name" value="SLC26A/SulP_fam"/>
</dbReference>
<evidence type="ECO:0000256" key="15">
    <source>
        <dbReference type="ARBA" id="ARBA00051018"/>
    </source>
</evidence>
<comment type="catalytic activity">
    <reaction evidence="13">
        <text>oxalate(in) + sulfate(out) = oxalate(out) + sulfate(in)</text>
        <dbReference type="Rhea" id="RHEA:72275"/>
        <dbReference type="ChEBI" id="CHEBI:16189"/>
        <dbReference type="ChEBI" id="CHEBI:30623"/>
    </reaction>
</comment>
<protein>
    <recommendedName>
        <fullName evidence="3">Sulfate transporter</fullName>
    </recommendedName>
    <alternativeName>
        <fullName evidence="11">Solute carrier family 26 member 2</fullName>
    </alternativeName>
</protein>
<feature type="transmembrane region" description="Helical" evidence="19">
    <location>
        <begin position="513"/>
        <end position="544"/>
    </location>
</feature>
<dbReference type="RefSeq" id="XP_012513670.1">
    <property type="nucleotide sequence ID" value="XM_012658216.1"/>
</dbReference>
<feature type="transmembrane region" description="Helical" evidence="19">
    <location>
        <begin position="108"/>
        <end position="132"/>
    </location>
</feature>
<keyword evidence="8 19" id="KW-1133">Transmembrane helix</keyword>
<dbReference type="InterPro" id="IPR018045">
    <property type="entry name" value="S04_transporter_CS"/>
</dbReference>
<dbReference type="STRING" id="379532.ENSPCOP00000018755"/>
<dbReference type="FunFam" id="3.30.750.24:FF:000015">
    <property type="entry name" value="Sulfate transporter"/>
    <property type="match status" value="1"/>
</dbReference>
<dbReference type="PANTHER" id="PTHR11814">
    <property type="entry name" value="SULFATE TRANSPORTER"/>
    <property type="match status" value="1"/>
</dbReference>
<dbReference type="PROSITE" id="PS01130">
    <property type="entry name" value="SLC26A"/>
    <property type="match status" value="1"/>
</dbReference>
<feature type="transmembrane region" description="Helical" evidence="19">
    <location>
        <begin position="453"/>
        <end position="476"/>
    </location>
</feature>
<dbReference type="Pfam" id="PF00916">
    <property type="entry name" value="Sulfate_transp"/>
    <property type="match status" value="1"/>
</dbReference>
<evidence type="ECO:0000256" key="12">
    <source>
        <dbReference type="ARBA" id="ARBA00036469"/>
    </source>
</evidence>
<evidence type="ECO:0000256" key="2">
    <source>
        <dbReference type="ARBA" id="ARBA00008692"/>
    </source>
</evidence>
<dbReference type="CTD" id="1836"/>
<keyword evidence="9 19" id="KW-0472">Membrane</keyword>
<dbReference type="Pfam" id="PF01740">
    <property type="entry name" value="STAS"/>
    <property type="match status" value="1"/>
</dbReference>
<feature type="transmembrane region" description="Helical" evidence="19">
    <location>
        <begin position="251"/>
        <end position="273"/>
    </location>
</feature>
<evidence type="ECO:0000313" key="21">
    <source>
        <dbReference type="Ensembl" id="ENSPCOP00000018755.1"/>
    </source>
</evidence>
<feature type="compositionally biased region" description="Basic and acidic residues" evidence="18">
    <location>
        <begin position="1"/>
        <end position="17"/>
    </location>
</feature>
<comment type="catalytic activity">
    <reaction evidence="16">
        <text>nitrate(in) + chloride(out) = nitrate(out) + chloride(in)</text>
        <dbReference type="Rhea" id="RHEA:75339"/>
        <dbReference type="ChEBI" id="CHEBI:17632"/>
        <dbReference type="ChEBI" id="CHEBI:17996"/>
    </reaction>
</comment>
<dbReference type="Proteomes" id="UP000233160">
    <property type="component" value="Unassembled WGS sequence"/>
</dbReference>
<evidence type="ECO:0000256" key="1">
    <source>
        <dbReference type="ARBA" id="ARBA00004424"/>
    </source>
</evidence>
<feature type="region of interest" description="Disordered" evidence="18">
    <location>
        <begin position="1"/>
        <end position="42"/>
    </location>
</feature>
<dbReference type="NCBIfam" id="TIGR00815">
    <property type="entry name" value="sulP"/>
    <property type="match status" value="1"/>
</dbReference>
<sequence>MSSESEEQHDLSPRDSAEGNDSPSSGIHLEPQEESSTDLKQFETNDQCRPYSRIHIERQEKANTNFKEFVITKLQKNCQCSPAKAKNIIFGFFPVLQWLPKYNLKKNILGDLMSGLIVGILLVPQSIAYSLLAGQEPIYGLYTSFFASIIYFLLGTSRHISVGIFGVLCLMIGEVVDREVHKAGYDTARIASPSGVFSNGSTLLNQTSDMICDKSCYAIIVGSTVTFMAGVYQVVMGFFQVGFVSVYLSDALLSGFVTGASFTILTSQVKYLLGLSLPRSNGVGSLITTWVHIFKNIHKTNLCDLITSLLCLLVLVPTKELNEHFKSKLKAPIPTELIVVVAATLASHFGKLNENYNSSIAGHIPTGFMPPKAPDWKLIPNVAVDAIAICVIGFAITVSLSEMFAKKHGYTVRANQEMYAIGFCNIIPSFFHCFTTSAALAKTLVKESTGCQTQLSGVVTALVLLLVLLVIAPLFYSLQKSVLGVITIVNLRGALRKFRDLPKMWRVSRVDTVIWFVTMLSSALLSTELGLLVGVCFSMFCVILRTQKPKNSLLGLVEESEIFESTSAYKNLQTKQGIKIFRFVSPLYYINKECFKSALYKKTVNPVLVKAAQRKAAKRKIKEETVTLGRLQDEISVQLSHDPLELHTIVIDCSAIQFLDTAGIHTLKEVRRDYKAIGIQVLLAQCNPSVRDSLTRGEYWEKEEENLLFYSVYEAMAFAVGSQNQKGICVPNGLSLSSD</sequence>
<evidence type="ECO:0000256" key="10">
    <source>
        <dbReference type="ARBA" id="ARBA00023180"/>
    </source>
</evidence>
<evidence type="ECO:0000256" key="13">
    <source>
        <dbReference type="ARBA" id="ARBA00036514"/>
    </source>
</evidence>
<evidence type="ECO:0000256" key="3">
    <source>
        <dbReference type="ARBA" id="ARBA00017873"/>
    </source>
</evidence>
<evidence type="ECO:0000256" key="18">
    <source>
        <dbReference type="SAM" id="MobiDB-lite"/>
    </source>
</evidence>
<dbReference type="SUPFAM" id="SSF52091">
    <property type="entry name" value="SpoIIaa-like"/>
    <property type="match status" value="1"/>
</dbReference>
<evidence type="ECO:0000256" key="7">
    <source>
        <dbReference type="ARBA" id="ARBA00022692"/>
    </source>
</evidence>
<dbReference type="GO" id="GO:0016324">
    <property type="term" value="C:apical plasma membrane"/>
    <property type="evidence" value="ECO:0007669"/>
    <property type="project" value="UniProtKB-SubCell"/>
</dbReference>
<evidence type="ECO:0000256" key="4">
    <source>
        <dbReference type="ARBA" id="ARBA00022448"/>
    </source>
</evidence>
<dbReference type="KEGG" id="pcoq:105821510"/>
<dbReference type="GO" id="GO:0005452">
    <property type="term" value="F:solute:inorganic anion antiporter activity"/>
    <property type="evidence" value="ECO:0007669"/>
    <property type="project" value="Ensembl"/>
</dbReference>
<comment type="catalytic activity">
    <reaction evidence="17">
        <text>oxalate(out) + 2 chloride(in) = oxalate(in) + 2 chloride(out)</text>
        <dbReference type="Rhea" id="RHEA:75095"/>
        <dbReference type="ChEBI" id="CHEBI:17996"/>
        <dbReference type="ChEBI" id="CHEBI:30623"/>
    </reaction>
</comment>
<dbReference type="CDD" id="cd06844">
    <property type="entry name" value="STAS"/>
    <property type="match status" value="1"/>
</dbReference>
<dbReference type="RefSeq" id="XP_012513671.1">
    <property type="nucleotide sequence ID" value="XM_012658217.1"/>
</dbReference>
<keyword evidence="22" id="KW-1185">Reference proteome</keyword>
<evidence type="ECO:0000256" key="6">
    <source>
        <dbReference type="ARBA" id="ARBA00022553"/>
    </source>
</evidence>
<accession>A0A2K6FXS1</accession>
<name>A0A2K6FXS1_PROCO</name>
<evidence type="ECO:0000256" key="9">
    <source>
        <dbReference type="ARBA" id="ARBA00023136"/>
    </source>
</evidence>
<proteinExistence type="inferred from homology"/>
<organism evidence="21 22">
    <name type="scientific">Propithecus coquereli</name>
    <name type="common">Coquerel's sifaka</name>
    <name type="synonym">Propithecus verreauxi coquereli</name>
    <dbReference type="NCBI Taxonomy" id="379532"/>
    <lineage>
        <taxon>Eukaryota</taxon>
        <taxon>Metazoa</taxon>
        <taxon>Chordata</taxon>
        <taxon>Craniata</taxon>
        <taxon>Vertebrata</taxon>
        <taxon>Euteleostomi</taxon>
        <taxon>Mammalia</taxon>
        <taxon>Eutheria</taxon>
        <taxon>Euarchontoglires</taxon>
        <taxon>Primates</taxon>
        <taxon>Strepsirrhini</taxon>
        <taxon>Lemuriformes</taxon>
        <taxon>Indriidae</taxon>
        <taxon>Propithecus</taxon>
    </lineage>
</organism>
<comment type="similarity">
    <text evidence="2">Belongs to the SLC26A/SulP transporter (TC 2.A.53) family.</text>
</comment>
<dbReference type="InterPro" id="IPR011547">
    <property type="entry name" value="SLC26A/SulP_dom"/>
</dbReference>
<evidence type="ECO:0000256" key="14">
    <source>
        <dbReference type="ARBA" id="ARBA00050413"/>
    </source>
</evidence>
<evidence type="ECO:0000256" key="8">
    <source>
        <dbReference type="ARBA" id="ARBA00022989"/>
    </source>
</evidence>
<gene>
    <name evidence="21" type="primary">SLC26A2</name>
</gene>
<dbReference type="Gene3D" id="3.30.750.24">
    <property type="entry name" value="STAS domain"/>
    <property type="match status" value="1"/>
</dbReference>
<dbReference type="PROSITE" id="PS50801">
    <property type="entry name" value="STAS"/>
    <property type="match status" value="1"/>
</dbReference>
<feature type="transmembrane region" description="Helical" evidence="19">
    <location>
        <begin position="418"/>
        <end position="441"/>
    </location>
</feature>
<evidence type="ECO:0000256" key="19">
    <source>
        <dbReference type="SAM" id="Phobius"/>
    </source>
</evidence>
<evidence type="ECO:0000256" key="17">
    <source>
        <dbReference type="ARBA" id="ARBA00051868"/>
    </source>
</evidence>
<dbReference type="InterPro" id="IPR036513">
    <property type="entry name" value="STAS_dom_sf"/>
</dbReference>
<evidence type="ECO:0000313" key="22">
    <source>
        <dbReference type="Proteomes" id="UP000233160"/>
    </source>
</evidence>
<dbReference type="OrthoDB" id="288203at2759"/>
<dbReference type="GO" id="GO:0035988">
    <property type="term" value="P:chondrocyte proliferation"/>
    <property type="evidence" value="ECO:0007669"/>
    <property type="project" value="Ensembl"/>
</dbReference>
<evidence type="ECO:0000256" key="16">
    <source>
        <dbReference type="ARBA" id="ARBA00051523"/>
    </source>
</evidence>
<comment type="subcellular location">
    <subcellularLocation>
        <location evidence="1">Apical cell membrane</location>
        <topology evidence="1">Multi-pass membrane protein</topology>
    </subcellularLocation>
</comment>
<dbReference type="GeneTree" id="ENSGT01150000286920"/>
<keyword evidence="6" id="KW-0597">Phosphoprotein</keyword>
<dbReference type="GeneID" id="105821510"/>
<keyword evidence="10" id="KW-0325">Glycoprotein</keyword>
<keyword evidence="7 19" id="KW-0812">Transmembrane</keyword>
<feature type="transmembrane region" description="Helical" evidence="19">
    <location>
        <begin position="378"/>
        <end position="398"/>
    </location>
</feature>
<evidence type="ECO:0000259" key="20">
    <source>
        <dbReference type="PROSITE" id="PS50801"/>
    </source>
</evidence>
<keyword evidence="4" id="KW-0813">Transport</keyword>
<dbReference type="OMA" id="PALYWIP"/>
<comment type="catalytic activity">
    <reaction evidence="12">
        <text>bromide(in) + chloride(out) = bromide(out) + chloride(in)</text>
        <dbReference type="Rhea" id="RHEA:75335"/>
        <dbReference type="ChEBI" id="CHEBI:15858"/>
        <dbReference type="ChEBI" id="CHEBI:17996"/>
    </reaction>
</comment>
<evidence type="ECO:0000256" key="11">
    <source>
        <dbReference type="ARBA" id="ARBA00030135"/>
    </source>
</evidence>
<comment type="catalytic activity">
    <reaction evidence="14">
        <text>sulfate(out) + 2 chloride(in) = sulfate(in) + 2 chloride(out)</text>
        <dbReference type="Rhea" id="RHEA:75091"/>
        <dbReference type="ChEBI" id="CHEBI:16189"/>
        <dbReference type="ChEBI" id="CHEBI:17996"/>
    </reaction>
</comment>
<feature type="domain" description="STAS" evidence="20">
    <location>
        <begin position="568"/>
        <end position="719"/>
    </location>
</feature>
<dbReference type="GO" id="GO:0002062">
    <property type="term" value="P:chondrocyte differentiation"/>
    <property type="evidence" value="ECO:0007669"/>
    <property type="project" value="Ensembl"/>
</dbReference>
<reference evidence="21" key="1">
    <citation type="submission" date="2025-08" db="UniProtKB">
        <authorList>
            <consortium name="Ensembl"/>
        </authorList>
    </citation>
    <scope>IDENTIFICATION</scope>
</reference>
<keyword evidence="5" id="KW-1003">Cell membrane</keyword>
<evidence type="ECO:0000256" key="5">
    <source>
        <dbReference type="ARBA" id="ARBA00022475"/>
    </source>
</evidence>
<comment type="catalytic activity">
    <reaction evidence="15">
        <text>iodide(in) + chloride(out) = iodide(out) + chloride(in)</text>
        <dbReference type="Rhea" id="RHEA:72379"/>
        <dbReference type="ChEBI" id="CHEBI:16382"/>
        <dbReference type="ChEBI" id="CHEBI:17996"/>
    </reaction>
</comment>
<dbReference type="Ensembl" id="ENSPCOT00000029399.1">
    <property type="protein sequence ID" value="ENSPCOP00000018755.1"/>
    <property type="gene ID" value="ENSPCOG00000021285.1"/>
</dbReference>